<keyword evidence="10 14" id="KW-0472">Membrane</keyword>
<evidence type="ECO:0000256" key="10">
    <source>
        <dbReference type="ARBA" id="ARBA00023136"/>
    </source>
</evidence>
<organism evidence="15 16">
    <name type="scientific">Oldenlandia corymbosa var. corymbosa</name>
    <dbReference type="NCBI Taxonomy" id="529605"/>
    <lineage>
        <taxon>Eukaryota</taxon>
        <taxon>Viridiplantae</taxon>
        <taxon>Streptophyta</taxon>
        <taxon>Embryophyta</taxon>
        <taxon>Tracheophyta</taxon>
        <taxon>Spermatophyta</taxon>
        <taxon>Magnoliopsida</taxon>
        <taxon>eudicotyledons</taxon>
        <taxon>Gunneridae</taxon>
        <taxon>Pentapetalae</taxon>
        <taxon>asterids</taxon>
        <taxon>lamiids</taxon>
        <taxon>Gentianales</taxon>
        <taxon>Rubiaceae</taxon>
        <taxon>Rubioideae</taxon>
        <taxon>Spermacoceae</taxon>
        <taxon>Hedyotis-Oldenlandia complex</taxon>
        <taxon>Oldenlandia</taxon>
    </lineage>
</organism>
<reference evidence="15" key="1">
    <citation type="submission" date="2023-03" db="EMBL/GenBank/DDBJ databases">
        <authorList>
            <person name="Julca I."/>
        </authorList>
    </citation>
    <scope>NUCLEOTIDE SEQUENCE</scope>
</reference>
<keyword evidence="16" id="KW-1185">Reference proteome</keyword>
<keyword evidence="13" id="KW-0175">Coiled coil</keyword>
<dbReference type="Pfam" id="PF00067">
    <property type="entry name" value="p450"/>
    <property type="match status" value="1"/>
</dbReference>
<feature type="coiled-coil region" evidence="13">
    <location>
        <begin position="324"/>
        <end position="354"/>
    </location>
</feature>
<dbReference type="GO" id="GO:0004497">
    <property type="term" value="F:monooxygenase activity"/>
    <property type="evidence" value="ECO:0007669"/>
    <property type="project" value="UniProtKB-KW"/>
</dbReference>
<evidence type="ECO:0000256" key="9">
    <source>
        <dbReference type="ARBA" id="ARBA00023033"/>
    </source>
</evidence>
<evidence type="ECO:0000256" key="6">
    <source>
        <dbReference type="ARBA" id="ARBA00022989"/>
    </source>
</evidence>
<accession>A0AAV1D1A3</accession>
<keyword evidence="4 14" id="KW-0812">Transmembrane</keyword>
<dbReference type="InterPro" id="IPR001128">
    <property type="entry name" value="Cyt_P450"/>
</dbReference>
<dbReference type="GO" id="GO:0016020">
    <property type="term" value="C:membrane"/>
    <property type="evidence" value="ECO:0007669"/>
    <property type="project" value="UniProtKB-SubCell"/>
</dbReference>
<dbReference type="GO" id="GO:0005506">
    <property type="term" value="F:iron ion binding"/>
    <property type="evidence" value="ECO:0007669"/>
    <property type="project" value="InterPro"/>
</dbReference>
<comment type="cofactor">
    <cofactor evidence="11">
        <name>heme</name>
        <dbReference type="ChEBI" id="CHEBI:30413"/>
    </cofactor>
</comment>
<keyword evidence="5 11" id="KW-0479">Metal-binding</keyword>
<name>A0AAV1D1A3_OLDCO</name>
<evidence type="ECO:0000256" key="4">
    <source>
        <dbReference type="ARBA" id="ARBA00022692"/>
    </source>
</evidence>
<dbReference type="FunFam" id="1.10.630.10:FF:000007">
    <property type="entry name" value="Cytochrome P450 76C4"/>
    <property type="match status" value="1"/>
</dbReference>
<proteinExistence type="inferred from homology"/>
<evidence type="ECO:0000256" key="3">
    <source>
        <dbReference type="ARBA" id="ARBA00022617"/>
    </source>
</evidence>
<protein>
    <submittedName>
        <fullName evidence="15">OLC1v1038992C1</fullName>
    </submittedName>
</protein>
<dbReference type="PROSITE" id="PS00086">
    <property type="entry name" value="CYTOCHROME_P450"/>
    <property type="match status" value="1"/>
</dbReference>
<dbReference type="InterPro" id="IPR036396">
    <property type="entry name" value="Cyt_P450_sf"/>
</dbReference>
<dbReference type="PANTHER" id="PTHR47950">
    <property type="entry name" value="CYTOCHROME P450, FAMILY 76, SUBFAMILY C, POLYPEPTIDE 5-RELATED"/>
    <property type="match status" value="1"/>
</dbReference>
<dbReference type="PRINTS" id="PR00385">
    <property type="entry name" value="P450"/>
</dbReference>
<keyword evidence="7 12" id="KW-0560">Oxidoreductase</keyword>
<evidence type="ECO:0000256" key="7">
    <source>
        <dbReference type="ARBA" id="ARBA00023002"/>
    </source>
</evidence>
<dbReference type="AlphaFoldDB" id="A0AAV1D1A3"/>
<dbReference type="Proteomes" id="UP001161247">
    <property type="component" value="Chromosome 4"/>
</dbReference>
<evidence type="ECO:0000256" key="8">
    <source>
        <dbReference type="ARBA" id="ARBA00023004"/>
    </source>
</evidence>
<dbReference type="PANTHER" id="PTHR47950:SF4">
    <property type="entry name" value="GERANIOL 8-HYDROXYLASE-LIKE"/>
    <property type="match status" value="1"/>
</dbReference>
<feature type="binding site" description="axial binding residue" evidence="11">
    <location>
        <position position="450"/>
    </location>
    <ligand>
        <name>heme</name>
        <dbReference type="ChEBI" id="CHEBI:30413"/>
    </ligand>
    <ligandPart>
        <name>Fe</name>
        <dbReference type="ChEBI" id="CHEBI:18248"/>
    </ligandPart>
</feature>
<evidence type="ECO:0000313" key="16">
    <source>
        <dbReference type="Proteomes" id="UP001161247"/>
    </source>
</evidence>
<keyword evidence="8 11" id="KW-0408">Iron</keyword>
<dbReference type="SUPFAM" id="SSF48264">
    <property type="entry name" value="Cytochrome P450"/>
    <property type="match status" value="1"/>
</dbReference>
<sequence>MHVMDITYNLFPLAFYFITFWLCIYVLTTNLRSTRKSGRVLPPGPYQRPIIGNLHQIGKKPHQSFAKLSKIYGPLMSVRLGSKQTILVSSAEMAREVLQKNDLICSNRSVPIAAQSLDHLMFSVGWLPSSSTQWRYIRKMCKGLIFTTKSLNSSQAIRQEKLKELRDYLHCCSRNRKAVDFGEVAFTTSLNSMSKTVFSVDFVNFDSDSSKELKDVVLGVFKYIGCPNLSDYFPVLRLIDPQGILRKAKSCHQDLFNIFDGFIDERLTVRQGSSETKKNDLLEALLDENTKNESKFSINHLKHLLLDLMTAGIDPVSSTTQWAMAELLRNTEKIEKVREELKQVIGKREEIQESDISKLPYLQAIVKETLRLHPPAPLLLPHKASEDVEIHGYTVPKDTQTLINVYAIGRDERIWKEPEMFKPERFLESEIDIKGKHFELIPFSAGRRICPGLPLAYSMVQLMLASLVHNIDWKLEGKTEPKDLDMDELFGMTLQKALPLKAIPVKL</sequence>
<keyword evidence="6 14" id="KW-1133">Transmembrane helix</keyword>
<dbReference type="CDD" id="cd11073">
    <property type="entry name" value="CYP76-like"/>
    <property type="match status" value="1"/>
</dbReference>
<dbReference type="InterPro" id="IPR017972">
    <property type="entry name" value="Cyt_P450_CS"/>
</dbReference>
<evidence type="ECO:0000313" key="15">
    <source>
        <dbReference type="EMBL" id="CAI9101624.1"/>
    </source>
</evidence>
<dbReference type="Gene3D" id="1.10.630.10">
    <property type="entry name" value="Cytochrome P450"/>
    <property type="match status" value="1"/>
</dbReference>
<dbReference type="EMBL" id="OX459121">
    <property type="protein sequence ID" value="CAI9101624.1"/>
    <property type="molecule type" value="Genomic_DNA"/>
</dbReference>
<evidence type="ECO:0000256" key="2">
    <source>
        <dbReference type="ARBA" id="ARBA00010617"/>
    </source>
</evidence>
<evidence type="ECO:0000256" key="12">
    <source>
        <dbReference type="RuleBase" id="RU000461"/>
    </source>
</evidence>
<evidence type="ECO:0000256" key="11">
    <source>
        <dbReference type="PIRSR" id="PIRSR602401-1"/>
    </source>
</evidence>
<evidence type="ECO:0000256" key="5">
    <source>
        <dbReference type="ARBA" id="ARBA00022723"/>
    </source>
</evidence>
<evidence type="ECO:0000256" key="14">
    <source>
        <dbReference type="SAM" id="Phobius"/>
    </source>
</evidence>
<dbReference type="GO" id="GO:0016705">
    <property type="term" value="F:oxidoreductase activity, acting on paired donors, with incorporation or reduction of molecular oxygen"/>
    <property type="evidence" value="ECO:0007669"/>
    <property type="project" value="InterPro"/>
</dbReference>
<evidence type="ECO:0000256" key="1">
    <source>
        <dbReference type="ARBA" id="ARBA00004370"/>
    </source>
</evidence>
<feature type="transmembrane region" description="Helical" evidence="14">
    <location>
        <begin position="6"/>
        <end position="27"/>
    </location>
</feature>
<evidence type="ECO:0000256" key="13">
    <source>
        <dbReference type="SAM" id="Coils"/>
    </source>
</evidence>
<dbReference type="InterPro" id="IPR002401">
    <property type="entry name" value="Cyt_P450_E_grp-I"/>
</dbReference>
<dbReference type="GO" id="GO:0020037">
    <property type="term" value="F:heme binding"/>
    <property type="evidence" value="ECO:0007669"/>
    <property type="project" value="InterPro"/>
</dbReference>
<comment type="similarity">
    <text evidence="2 12">Belongs to the cytochrome P450 family.</text>
</comment>
<keyword evidence="9 12" id="KW-0503">Monooxygenase</keyword>
<keyword evidence="3 11" id="KW-0349">Heme</keyword>
<dbReference type="PRINTS" id="PR00463">
    <property type="entry name" value="EP450I"/>
</dbReference>
<comment type="subcellular location">
    <subcellularLocation>
        <location evidence="1">Membrane</location>
    </subcellularLocation>
</comment>
<gene>
    <name evidence="15" type="ORF">OLC1_LOCUS11175</name>
</gene>